<dbReference type="Proteomes" id="UP000248553">
    <property type="component" value="Unassembled WGS sequence"/>
</dbReference>
<evidence type="ECO:0000313" key="2">
    <source>
        <dbReference type="EMBL" id="RAK66189.1"/>
    </source>
</evidence>
<evidence type="ECO:0000256" key="1">
    <source>
        <dbReference type="SAM" id="MobiDB-lite"/>
    </source>
</evidence>
<feature type="region of interest" description="Disordered" evidence="1">
    <location>
        <begin position="425"/>
        <end position="447"/>
    </location>
</feature>
<dbReference type="PANTHER" id="PTHR35580:SF1">
    <property type="entry name" value="PHYTASE-LIKE DOMAIN-CONTAINING PROTEIN"/>
    <property type="match status" value="1"/>
</dbReference>
<feature type="compositionally biased region" description="Basic residues" evidence="1">
    <location>
        <begin position="433"/>
        <end position="447"/>
    </location>
</feature>
<dbReference type="EMBL" id="QHKM01000004">
    <property type="protein sequence ID" value="RAK66189.1"/>
    <property type="molecule type" value="Genomic_DNA"/>
</dbReference>
<gene>
    <name evidence="2" type="ORF">DLM85_15995</name>
</gene>
<evidence type="ECO:0000313" key="3">
    <source>
        <dbReference type="Proteomes" id="UP000248553"/>
    </source>
</evidence>
<dbReference type="AlphaFoldDB" id="A0A328BHV7"/>
<accession>A0A328BHV7</accession>
<organism evidence="2 3">
    <name type="scientific">Hymenobacter edaphi</name>
    <dbReference type="NCBI Taxonomy" id="2211146"/>
    <lineage>
        <taxon>Bacteria</taxon>
        <taxon>Pseudomonadati</taxon>
        <taxon>Bacteroidota</taxon>
        <taxon>Cytophagia</taxon>
        <taxon>Cytophagales</taxon>
        <taxon>Hymenobacteraceae</taxon>
        <taxon>Hymenobacter</taxon>
    </lineage>
</organism>
<dbReference type="PANTHER" id="PTHR35580">
    <property type="entry name" value="CELL SURFACE GLYCOPROTEIN (S-LAYER PROTEIN)-LIKE PROTEIN"/>
    <property type="match status" value="1"/>
</dbReference>
<proteinExistence type="predicted"/>
<comment type="caution">
    <text evidence="2">The sequence shown here is derived from an EMBL/GenBank/DDBJ whole genome shotgun (WGS) entry which is preliminary data.</text>
</comment>
<keyword evidence="3" id="KW-1185">Reference proteome</keyword>
<sequence length="447" mass="47783">MYLTGHFQGHLTLGQLHLQSAGLADIFLAAWSPAKNRFLWAKRVGGPGHDYPSALAVQGSSLVMVGSFEGPALQLGSLQLANTDSAGGTYDSFVTKLTTTGEGARFAWVLPWTGLGDNNLVALAVQGAAVFVAGNAYAEVRLGTQKESYARAFVAKLTDEGAQAAVQWIQPVGGSVQALAVAGSAVYIAGHLDHPDLTFGQSLTPHEQAGYDGNQTGDNNSFVAKIEDRGEQSFLAWARRIGGPGVNVTRVRALAVQQQQLYVTGVFFGRATFGPFRLTSSAYGHSGDVFVVKLTDYLEPVFRWAQQLGGVDEEEVNTLLVHGKDVYMAGTFLSDSVTIESQTIRRTQGSGRKHELYIARLQDADSTSQFTMLTAGVAGGPATPQALAWQPHRLYVGGQTSFPVSFGKQALPEPKPGSGAFWATLRLESKPPKATRKASRRKPASRQ</sequence>
<reference evidence="3" key="1">
    <citation type="submission" date="2018-05" db="EMBL/GenBank/DDBJ databases">
        <authorList>
            <person name="Nie L."/>
        </authorList>
    </citation>
    <scope>NUCLEOTIDE SEQUENCE [LARGE SCALE GENOMIC DNA]</scope>
    <source>
        <strain evidence="3">NL</strain>
    </source>
</reference>
<protein>
    <submittedName>
        <fullName evidence="2">Uncharacterized protein</fullName>
    </submittedName>
</protein>
<dbReference type="InterPro" id="IPR052918">
    <property type="entry name" value="Motility_Chemotaxis_Reg"/>
</dbReference>
<name>A0A328BHV7_9BACT</name>